<keyword evidence="2" id="KW-0732">Signal</keyword>
<dbReference type="EMBL" id="JAICCE010000021">
    <property type="protein sequence ID" value="KAG9262612.1"/>
    <property type="molecule type" value="Genomic_DNA"/>
</dbReference>
<keyword evidence="1" id="KW-1133">Transmembrane helix</keyword>
<dbReference type="GO" id="GO:0005886">
    <property type="term" value="C:plasma membrane"/>
    <property type="evidence" value="ECO:0007669"/>
    <property type="project" value="TreeGrafter"/>
</dbReference>
<keyword evidence="3" id="KW-0675">Receptor</keyword>
<evidence type="ECO:0000256" key="2">
    <source>
        <dbReference type="SAM" id="SignalP"/>
    </source>
</evidence>
<accession>A0A8T2KY41</accession>
<keyword evidence="1" id="KW-0812">Transmembrane</keyword>
<organism evidence="3 4">
    <name type="scientific">Astyanax mexicanus</name>
    <name type="common">Blind cave fish</name>
    <name type="synonym">Astyanax fasciatus mexicanus</name>
    <dbReference type="NCBI Taxonomy" id="7994"/>
    <lineage>
        <taxon>Eukaryota</taxon>
        <taxon>Metazoa</taxon>
        <taxon>Chordata</taxon>
        <taxon>Craniata</taxon>
        <taxon>Vertebrata</taxon>
        <taxon>Euteleostomi</taxon>
        <taxon>Actinopterygii</taxon>
        <taxon>Neopterygii</taxon>
        <taxon>Teleostei</taxon>
        <taxon>Ostariophysi</taxon>
        <taxon>Characiformes</taxon>
        <taxon>Characoidei</taxon>
        <taxon>Acestrorhamphidae</taxon>
        <taxon>Acestrorhamphinae</taxon>
        <taxon>Astyanax</taxon>
    </lineage>
</organism>
<evidence type="ECO:0000313" key="3">
    <source>
        <dbReference type="EMBL" id="KAG9262612.1"/>
    </source>
</evidence>
<dbReference type="Gene3D" id="2.60.40.10">
    <property type="entry name" value="Immunoglobulins"/>
    <property type="match status" value="1"/>
</dbReference>
<feature type="signal peptide" evidence="2">
    <location>
        <begin position="1"/>
        <end position="26"/>
    </location>
</feature>
<dbReference type="AlphaFoldDB" id="A0A8T2KY41"/>
<dbReference type="InterPro" id="IPR050650">
    <property type="entry name" value="Type-II_Cytokine-TF_Rcpt"/>
</dbReference>
<protein>
    <submittedName>
        <fullName evidence="3">Interferon gamma receptor 1</fullName>
    </submittedName>
</protein>
<evidence type="ECO:0000256" key="1">
    <source>
        <dbReference type="SAM" id="Phobius"/>
    </source>
</evidence>
<dbReference type="PANTHER" id="PTHR20859:SF87">
    <property type="entry name" value="CYTOKINE RECEPTOR FAMILY MEMBER B13-RELATED"/>
    <property type="match status" value="1"/>
</dbReference>
<evidence type="ECO:0000313" key="4">
    <source>
        <dbReference type="Proteomes" id="UP000752171"/>
    </source>
</evidence>
<feature type="chain" id="PRO_5035751069" evidence="2">
    <location>
        <begin position="27"/>
        <end position="394"/>
    </location>
</feature>
<dbReference type="PANTHER" id="PTHR20859">
    <property type="entry name" value="INTERFERON/INTERLEUKIN RECEPTOR"/>
    <property type="match status" value="1"/>
</dbReference>
<feature type="transmembrane region" description="Helical" evidence="1">
    <location>
        <begin position="240"/>
        <end position="264"/>
    </location>
</feature>
<name>A0A8T2KY41_ASTMX</name>
<dbReference type="Proteomes" id="UP000752171">
    <property type="component" value="Unassembled WGS sequence"/>
</dbReference>
<dbReference type="InterPro" id="IPR013783">
    <property type="entry name" value="Ig-like_fold"/>
</dbReference>
<proteinExistence type="predicted"/>
<dbReference type="OrthoDB" id="9946382at2759"/>
<comment type="caution">
    <text evidence="3">The sequence shown here is derived from an EMBL/GenBank/DDBJ whole genome shotgun (WGS) entry which is preliminary data.</text>
</comment>
<dbReference type="GO" id="GO:0004896">
    <property type="term" value="F:cytokine receptor activity"/>
    <property type="evidence" value="ECO:0007669"/>
    <property type="project" value="TreeGrafter"/>
</dbReference>
<gene>
    <name evidence="3" type="primary">IFNGR1</name>
    <name evidence="3" type="ORF">AMEX_G24404</name>
</gene>
<sequence length="394" mass="44380">MRAGGLGGLLTLFTALFLWYPTAVRSSDLPPLYNVTVMCDSYGVVVSWESSHHQQQFILTLKPNKPNSTVIHINTRKTQYNISEHLLDPAFNKYLVDVQTEDGKYADSKVFTYNSKQDGIQCNLTFPPVELIPGDYQLTVKFRNPFHLYRDTPALRQLQERDTLDFSICPNKNDHSDHSQDSCVKPSFTCTQDSDTCEGTVPFPKEQEEYCVTLSGSIRQTYVQETESCYRGSLKPSIPITVYIIPVCVLLGIGLIIGFMMFLAKKINKNIKEKIRSNLPDFLVETSYTHPFNTLIAGPEPVERNPLVEPVIIIPIRLDLPANTRSCGSLMDLEDDPGRTRAVCVQEAEVVVEAEERKDEAIGGLETGYDMPHGPLLERRAEFSPGDFVNTYNK</sequence>
<reference evidence="3 4" key="1">
    <citation type="submission" date="2021-07" db="EMBL/GenBank/DDBJ databases">
        <authorList>
            <person name="Imarazene B."/>
            <person name="Zahm M."/>
            <person name="Klopp C."/>
            <person name="Cabau C."/>
            <person name="Beille S."/>
            <person name="Jouanno E."/>
            <person name="Castinel A."/>
            <person name="Lluch J."/>
            <person name="Gil L."/>
            <person name="Kuchtly C."/>
            <person name="Lopez Roques C."/>
            <person name="Donnadieu C."/>
            <person name="Parrinello H."/>
            <person name="Journot L."/>
            <person name="Du K."/>
            <person name="Schartl M."/>
            <person name="Retaux S."/>
            <person name="Guiguen Y."/>
        </authorList>
    </citation>
    <scope>NUCLEOTIDE SEQUENCE [LARGE SCALE GENOMIC DNA]</scope>
    <source>
        <strain evidence="3">Pach_M1</strain>
        <tissue evidence="3">Testis</tissue>
    </source>
</reference>
<keyword evidence="1" id="KW-0472">Membrane</keyword>